<reference evidence="2 3" key="1">
    <citation type="submission" date="2021-06" db="EMBL/GenBank/DDBJ databases">
        <title>Caerostris extrusa draft genome.</title>
        <authorList>
            <person name="Kono N."/>
            <person name="Arakawa K."/>
        </authorList>
    </citation>
    <scope>NUCLEOTIDE SEQUENCE [LARGE SCALE GENOMIC DNA]</scope>
</reference>
<proteinExistence type="predicted"/>
<evidence type="ECO:0000313" key="2">
    <source>
        <dbReference type="EMBL" id="GIY46606.1"/>
    </source>
</evidence>
<sequence length="101" mass="11220">MNKATTTVAKLQHINYPQNKLLPSFVVDSDELEPTVRINAGREKSLTGPGAEKRNVGGVAPPFPKGKKGPKGWFWGRLIGVLLEKCEIPSLIIRHHLTRRL</sequence>
<evidence type="ECO:0000313" key="3">
    <source>
        <dbReference type="Proteomes" id="UP001054945"/>
    </source>
</evidence>
<evidence type="ECO:0000256" key="1">
    <source>
        <dbReference type="SAM" id="MobiDB-lite"/>
    </source>
</evidence>
<name>A0AAV4TNC0_CAEEX</name>
<keyword evidence="3" id="KW-1185">Reference proteome</keyword>
<protein>
    <submittedName>
        <fullName evidence="2">Uncharacterized protein</fullName>
    </submittedName>
</protein>
<feature type="compositionally biased region" description="Basic and acidic residues" evidence="1">
    <location>
        <begin position="43"/>
        <end position="55"/>
    </location>
</feature>
<gene>
    <name evidence="2" type="ORF">CEXT_433621</name>
</gene>
<dbReference type="EMBL" id="BPLR01011447">
    <property type="protein sequence ID" value="GIY46606.1"/>
    <property type="molecule type" value="Genomic_DNA"/>
</dbReference>
<accession>A0AAV4TNC0</accession>
<feature type="region of interest" description="Disordered" evidence="1">
    <location>
        <begin position="43"/>
        <end position="64"/>
    </location>
</feature>
<comment type="caution">
    <text evidence="2">The sequence shown here is derived from an EMBL/GenBank/DDBJ whole genome shotgun (WGS) entry which is preliminary data.</text>
</comment>
<dbReference type="Proteomes" id="UP001054945">
    <property type="component" value="Unassembled WGS sequence"/>
</dbReference>
<organism evidence="2 3">
    <name type="scientific">Caerostris extrusa</name>
    <name type="common">Bark spider</name>
    <name type="synonym">Caerostris bankana</name>
    <dbReference type="NCBI Taxonomy" id="172846"/>
    <lineage>
        <taxon>Eukaryota</taxon>
        <taxon>Metazoa</taxon>
        <taxon>Ecdysozoa</taxon>
        <taxon>Arthropoda</taxon>
        <taxon>Chelicerata</taxon>
        <taxon>Arachnida</taxon>
        <taxon>Araneae</taxon>
        <taxon>Araneomorphae</taxon>
        <taxon>Entelegynae</taxon>
        <taxon>Araneoidea</taxon>
        <taxon>Araneidae</taxon>
        <taxon>Caerostris</taxon>
    </lineage>
</organism>
<dbReference type="AlphaFoldDB" id="A0AAV4TNC0"/>